<dbReference type="EMBL" id="JASCZI010212103">
    <property type="protein sequence ID" value="MED6198354.1"/>
    <property type="molecule type" value="Genomic_DNA"/>
</dbReference>
<evidence type="ECO:0000313" key="1">
    <source>
        <dbReference type="EMBL" id="MED6198354.1"/>
    </source>
</evidence>
<reference evidence="1 2" key="1">
    <citation type="journal article" date="2023" name="Plants (Basel)">
        <title>Bridging the Gap: Combining Genomics and Transcriptomics Approaches to Understand Stylosanthes scabra, an Orphan Legume from the Brazilian Caatinga.</title>
        <authorList>
            <person name="Ferreira-Neto J.R.C."/>
            <person name="da Silva M.D."/>
            <person name="Binneck E."/>
            <person name="de Melo N.F."/>
            <person name="da Silva R.H."/>
            <person name="de Melo A.L.T.M."/>
            <person name="Pandolfi V."/>
            <person name="Bustamante F.O."/>
            <person name="Brasileiro-Vidal A.C."/>
            <person name="Benko-Iseppon A.M."/>
        </authorList>
    </citation>
    <scope>NUCLEOTIDE SEQUENCE [LARGE SCALE GENOMIC DNA]</scope>
    <source>
        <tissue evidence="1">Leaves</tissue>
    </source>
</reference>
<gene>
    <name evidence="1" type="ORF">PIB30_065554</name>
</gene>
<sequence length="130" mass="14453">MEQEFYVCIQVSFIPLIYVVKDRFFEGLVGKTLLCHFLINSHVLGIHNREDSNLTIDSSKPRVTGINSPAVHAWGESVNNARVNAAVTRKNSPMGRGVSGIKINCVPPIRYLYGSTVKVIHTFQPIAETL</sequence>
<dbReference type="Proteomes" id="UP001341840">
    <property type="component" value="Unassembled WGS sequence"/>
</dbReference>
<comment type="caution">
    <text evidence="1">The sequence shown here is derived from an EMBL/GenBank/DDBJ whole genome shotgun (WGS) entry which is preliminary data.</text>
</comment>
<accession>A0ABU6XMS0</accession>
<name>A0ABU6XMS0_9FABA</name>
<feature type="non-terminal residue" evidence="1">
    <location>
        <position position="130"/>
    </location>
</feature>
<organism evidence="1 2">
    <name type="scientific">Stylosanthes scabra</name>
    <dbReference type="NCBI Taxonomy" id="79078"/>
    <lineage>
        <taxon>Eukaryota</taxon>
        <taxon>Viridiplantae</taxon>
        <taxon>Streptophyta</taxon>
        <taxon>Embryophyta</taxon>
        <taxon>Tracheophyta</taxon>
        <taxon>Spermatophyta</taxon>
        <taxon>Magnoliopsida</taxon>
        <taxon>eudicotyledons</taxon>
        <taxon>Gunneridae</taxon>
        <taxon>Pentapetalae</taxon>
        <taxon>rosids</taxon>
        <taxon>fabids</taxon>
        <taxon>Fabales</taxon>
        <taxon>Fabaceae</taxon>
        <taxon>Papilionoideae</taxon>
        <taxon>50 kb inversion clade</taxon>
        <taxon>dalbergioids sensu lato</taxon>
        <taxon>Dalbergieae</taxon>
        <taxon>Pterocarpus clade</taxon>
        <taxon>Stylosanthes</taxon>
    </lineage>
</organism>
<keyword evidence="2" id="KW-1185">Reference proteome</keyword>
<evidence type="ECO:0000313" key="2">
    <source>
        <dbReference type="Proteomes" id="UP001341840"/>
    </source>
</evidence>
<proteinExistence type="predicted"/>
<protein>
    <submittedName>
        <fullName evidence="1">Uncharacterized protein</fullName>
    </submittedName>
</protein>